<dbReference type="InterPro" id="IPR003838">
    <property type="entry name" value="ABC3_permease_C"/>
</dbReference>
<dbReference type="EMBL" id="LNQR01000103">
    <property type="protein sequence ID" value="KWT79605.1"/>
    <property type="molecule type" value="Genomic_DNA"/>
</dbReference>
<accession>A0ABR5SCF6</accession>
<feature type="transmembrane region" description="Helical" evidence="8">
    <location>
        <begin position="370"/>
        <end position="393"/>
    </location>
</feature>
<dbReference type="Pfam" id="PF02687">
    <property type="entry name" value="FtsX"/>
    <property type="match status" value="1"/>
</dbReference>
<evidence type="ECO:0000313" key="12">
    <source>
        <dbReference type="Proteomes" id="UP000060487"/>
    </source>
</evidence>
<proteinExistence type="inferred from homology"/>
<evidence type="ECO:0000256" key="6">
    <source>
        <dbReference type="ARBA" id="ARBA00022989"/>
    </source>
</evidence>
<dbReference type="InterPro" id="IPR011925">
    <property type="entry name" value="LolCE_TM"/>
</dbReference>
<evidence type="ECO:0000256" key="7">
    <source>
        <dbReference type="ARBA" id="ARBA00023136"/>
    </source>
</evidence>
<sequence length="407" mass="45050">MKLSYPFFIALRYSKSRKKNRGVSFNTVISIGGVALGVMALIIVLSVMSGFHEDLQRKILGVNTHIIVLSYEGRIKNYRELADQIKAMPHVKAVSPFVLGQTMAARQKRAQGIYLRGVLPALEQTTTDIGKYVKHGSVNALDDIENGIVVGKELASNLEVSVDDEINIISPMGDIGPLGMLPKARKFRVVAVFEVGMFEYDSNLAMVSIQSAQKFFDIGDAASGIEVKIDDIYKAEAVRTYISKSLGYPYNARDWMQMNRNLFSALKLEKFAMFVILTLIILVAAFNIISTLIMNVMEKQREIAILKTMGATNTGIMWIFMIQGLFIGLAGTTIGLVGGSITCFLLDSYEIIKLPADVYYLSHLPVKVKLMDFALVAASALTISFLSTIYPAYQAARLNPIEPLRYE</sequence>
<comment type="caution">
    <text evidence="11">The sequence shown here is derived from an EMBL/GenBank/DDBJ whole genome shotgun (WGS) entry which is preliminary data.</text>
</comment>
<evidence type="ECO:0000313" key="11">
    <source>
        <dbReference type="EMBL" id="KWT79605.1"/>
    </source>
</evidence>
<feature type="transmembrane region" description="Helical" evidence="8">
    <location>
        <begin position="23"/>
        <end position="48"/>
    </location>
</feature>
<evidence type="ECO:0000256" key="1">
    <source>
        <dbReference type="ARBA" id="ARBA00004651"/>
    </source>
</evidence>
<dbReference type="InterPro" id="IPR025857">
    <property type="entry name" value="MacB_PCD"/>
</dbReference>
<keyword evidence="4" id="KW-1003">Cell membrane</keyword>
<comment type="subcellular location">
    <subcellularLocation>
        <location evidence="1">Cell membrane</location>
        <topology evidence="1">Multi-pass membrane protein</topology>
    </subcellularLocation>
</comment>
<keyword evidence="7 8" id="KW-0472">Membrane</keyword>
<keyword evidence="5 8" id="KW-0812">Transmembrane</keyword>
<evidence type="ECO:0000256" key="2">
    <source>
        <dbReference type="ARBA" id="ARBA00005236"/>
    </source>
</evidence>
<dbReference type="Pfam" id="PF12704">
    <property type="entry name" value="MacB_PCD"/>
    <property type="match status" value="1"/>
</dbReference>
<dbReference type="PANTHER" id="PTHR30489">
    <property type="entry name" value="LIPOPROTEIN-RELEASING SYSTEM TRANSMEMBRANE PROTEIN LOLE"/>
    <property type="match status" value="1"/>
</dbReference>
<dbReference type="Proteomes" id="UP000060487">
    <property type="component" value="Unassembled WGS sequence"/>
</dbReference>
<feature type="domain" description="ABC3 transporter permease C-terminal" evidence="9">
    <location>
        <begin position="275"/>
        <end position="400"/>
    </location>
</feature>
<dbReference type="NCBIfam" id="TIGR02212">
    <property type="entry name" value="lolCE"/>
    <property type="match status" value="1"/>
</dbReference>
<evidence type="ECO:0000259" key="10">
    <source>
        <dbReference type="Pfam" id="PF12704"/>
    </source>
</evidence>
<feature type="domain" description="MacB-like periplasmic core" evidence="10">
    <location>
        <begin position="27"/>
        <end position="242"/>
    </location>
</feature>
<gene>
    <name evidence="11" type="ORF">ASN18_2702</name>
</gene>
<name>A0ABR5SCF6_9BACT</name>
<protein>
    <submittedName>
        <fullName evidence="11">ABC transporter permease</fullName>
    </submittedName>
</protein>
<feature type="transmembrane region" description="Helical" evidence="8">
    <location>
        <begin position="271"/>
        <end position="296"/>
    </location>
</feature>
<keyword evidence="3" id="KW-0813">Transport</keyword>
<evidence type="ECO:0000256" key="8">
    <source>
        <dbReference type="SAM" id="Phobius"/>
    </source>
</evidence>
<dbReference type="PANTHER" id="PTHR30489:SF0">
    <property type="entry name" value="LIPOPROTEIN-RELEASING SYSTEM TRANSMEMBRANE PROTEIN LOLE"/>
    <property type="match status" value="1"/>
</dbReference>
<dbReference type="InterPro" id="IPR051447">
    <property type="entry name" value="Lipoprotein-release_system"/>
</dbReference>
<keyword evidence="6 8" id="KW-1133">Transmembrane helix</keyword>
<dbReference type="RefSeq" id="WP_085053323.1">
    <property type="nucleotide sequence ID" value="NZ_LNQR01000103.1"/>
</dbReference>
<evidence type="ECO:0000256" key="5">
    <source>
        <dbReference type="ARBA" id="ARBA00022692"/>
    </source>
</evidence>
<evidence type="ECO:0000256" key="4">
    <source>
        <dbReference type="ARBA" id="ARBA00022475"/>
    </source>
</evidence>
<evidence type="ECO:0000256" key="3">
    <source>
        <dbReference type="ARBA" id="ARBA00022448"/>
    </source>
</evidence>
<evidence type="ECO:0000259" key="9">
    <source>
        <dbReference type="Pfam" id="PF02687"/>
    </source>
</evidence>
<reference evidence="11 12" key="1">
    <citation type="submission" date="2015-11" db="EMBL/GenBank/DDBJ databases">
        <authorList>
            <person name="Lin W."/>
        </authorList>
    </citation>
    <scope>NUCLEOTIDE SEQUENCE [LARGE SCALE GENOMIC DNA]</scope>
    <source>
        <strain evidence="11 12">HCH-1</strain>
    </source>
</reference>
<comment type="similarity">
    <text evidence="2">Belongs to the ABC-4 integral membrane protein family. LolC/E subfamily.</text>
</comment>
<organism evidence="11 12">
    <name type="scientific">Candidatus Magnetominusculus xianensis</name>
    <dbReference type="NCBI Taxonomy" id="1748249"/>
    <lineage>
        <taxon>Bacteria</taxon>
        <taxon>Pseudomonadati</taxon>
        <taxon>Nitrospirota</taxon>
        <taxon>Nitrospiria</taxon>
        <taxon>Nitrospirales</taxon>
        <taxon>Nitrospiraceae</taxon>
        <taxon>Candidatus Magnetominusculus</taxon>
    </lineage>
</organism>
<keyword evidence="12" id="KW-1185">Reference proteome</keyword>
<feature type="transmembrane region" description="Helical" evidence="8">
    <location>
        <begin position="316"/>
        <end position="349"/>
    </location>
</feature>